<dbReference type="CDD" id="cd10747">
    <property type="entry name" value="DnaJ_C"/>
    <property type="match status" value="1"/>
</dbReference>
<feature type="repeat" description="CXXCXGXG motif" evidence="11">
    <location>
        <begin position="154"/>
        <end position="161"/>
    </location>
</feature>
<evidence type="ECO:0000313" key="16">
    <source>
        <dbReference type="Proteomes" id="UP000677218"/>
    </source>
</evidence>
<dbReference type="PROSITE" id="PS51188">
    <property type="entry name" value="ZF_CR"/>
    <property type="match status" value="1"/>
</dbReference>
<sequence>MAQRDYYDVLGVSRDASDAEISKAYRKLAKKYHPDLNHEPGAEEKYKEVTEAYEVLHDPQKRSQYDQFGQAGMNGQGGFGAGQGYYGQGGFSGGDFSDIFSEFSDLFGGGGSRQRVDPTAPRRGQDLDYTLTIDFMDAMTGKKKQVSYTRKETCDVCGGNGCERGTHPITCDKCHGSGRMTITRQSMLGVVQQQTTCDKCHGRGVIIEHPCANCHGEGRIDRKNAIEVDVPAGIDNGQSLRYPGQGEAGVNGGEYGDLYITYRIRPSKDFERKGTTIYSHVTISFAQAALGDEIKVKTVHGDHDLKIPAGTQPEAKFTLRGEGVPYLRGNGNGDHQVTVDVAIPKKLNEGQKKALTDYVKASGDSISPQEKNFFERLRDKLS</sequence>
<evidence type="ECO:0000256" key="11">
    <source>
        <dbReference type="HAMAP-Rule" id="MF_01152"/>
    </source>
</evidence>
<keyword evidence="5 11" id="KW-0863">Zinc-finger</keyword>
<dbReference type="GO" id="GO:0031072">
    <property type="term" value="F:heat shock protein binding"/>
    <property type="evidence" value="ECO:0007669"/>
    <property type="project" value="InterPro"/>
</dbReference>
<evidence type="ECO:0000256" key="6">
    <source>
        <dbReference type="ARBA" id="ARBA00022833"/>
    </source>
</evidence>
<dbReference type="SMART" id="SM00271">
    <property type="entry name" value="DnaJ"/>
    <property type="match status" value="1"/>
</dbReference>
<feature type="repeat" description="CXXCXGXG motif" evidence="11">
    <location>
        <begin position="171"/>
        <end position="178"/>
    </location>
</feature>
<organism evidence="15 16">
    <name type="scientific">Lactobacillus corticis</name>
    <dbReference type="NCBI Taxonomy" id="2201249"/>
    <lineage>
        <taxon>Bacteria</taxon>
        <taxon>Bacillati</taxon>
        <taxon>Bacillota</taxon>
        <taxon>Bacilli</taxon>
        <taxon>Lactobacillales</taxon>
        <taxon>Lactobacillaceae</taxon>
        <taxon>Lactobacillus</taxon>
    </lineage>
</organism>
<comment type="function">
    <text evidence="11">Participates actively in the response to hyperosmotic and heat shock by preventing the aggregation of stress-denatured proteins and by disaggregating proteins, also in an autonomous, DnaK-independent fashion. Unfolded proteins bind initially to DnaJ; upon interaction with the DnaJ-bound protein, DnaK hydrolyzes its bound ATP, resulting in the formation of a stable complex. GrpE releases ADP from DnaK; ATP binding to DnaK triggers the release of the substrate protein, thus completing the reaction cycle. Several rounds of ATP-dependent interactions between DnaJ, DnaK and GrpE are required for fully efficient folding. Also involved, together with DnaK and GrpE, in the DNA replication of plasmids through activation of initiation proteins.</text>
</comment>
<name>A0A916QIT9_9LACO</name>
<feature type="binding site" evidence="11">
    <location>
        <position position="211"/>
    </location>
    <ligand>
        <name>Zn(2+)</name>
        <dbReference type="ChEBI" id="CHEBI:29105"/>
        <label>1</label>
    </ligand>
</feature>
<dbReference type="Gene3D" id="1.10.287.110">
    <property type="entry name" value="DnaJ domain"/>
    <property type="match status" value="1"/>
</dbReference>
<feature type="binding site" evidence="11">
    <location>
        <position position="197"/>
    </location>
    <ligand>
        <name>Zn(2+)</name>
        <dbReference type="ChEBI" id="CHEBI:29105"/>
        <label>2</label>
    </ligand>
</feature>
<dbReference type="InterPro" id="IPR001623">
    <property type="entry name" value="DnaJ_domain"/>
</dbReference>
<keyword evidence="6 11" id="KW-0862">Zinc</keyword>
<dbReference type="InterPro" id="IPR036410">
    <property type="entry name" value="HSP_DnaJ_Cys-rich_dom_sf"/>
</dbReference>
<dbReference type="FunFam" id="1.10.287.110:FF:000031">
    <property type="entry name" value="Molecular chaperone DnaJ"/>
    <property type="match status" value="1"/>
</dbReference>
<dbReference type="GO" id="GO:0005524">
    <property type="term" value="F:ATP binding"/>
    <property type="evidence" value="ECO:0007669"/>
    <property type="project" value="InterPro"/>
</dbReference>
<feature type="binding site" evidence="11">
    <location>
        <position position="174"/>
    </location>
    <ligand>
        <name>Zn(2+)</name>
        <dbReference type="ChEBI" id="CHEBI:29105"/>
        <label>2</label>
    </ligand>
</feature>
<dbReference type="GO" id="GO:0009408">
    <property type="term" value="P:response to heat"/>
    <property type="evidence" value="ECO:0007669"/>
    <property type="project" value="InterPro"/>
</dbReference>
<dbReference type="EMBL" id="BMAY01000007">
    <property type="protein sequence ID" value="GFZ27188.1"/>
    <property type="molecule type" value="Genomic_DNA"/>
</dbReference>
<dbReference type="SUPFAM" id="SSF57938">
    <property type="entry name" value="DnaJ/Hsp40 cysteine-rich domain"/>
    <property type="match status" value="1"/>
</dbReference>
<dbReference type="SUPFAM" id="SSF49493">
    <property type="entry name" value="HSP40/DnaJ peptide-binding domain"/>
    <property type="match status" value="2"/>
</dbReference>
<dbReference type="Gene3D" id="2.10.230.10">
    <property type="entry name" value="Heat shock protein DnaJ, cysteine-rich domain"/>
    <property type="match status" value="1"/>
</dbReference>
<dbReference type="AlphaFoldDB" id="A0A916QIT9"/>
<dbReference type="PANTHER" id="PTHR43096">
    <property type="entry name" value="DNAJ HOMOLOG 1, MITOCHONDRIAL-RELATED"/>
    <property type="match status" value="1"/>
</dbReference>
<evidence type="ECO:0000256" key="5">
    <source>
        <dbReference type="ARBA" id="ARBA00022771"/>
    </source>
</evidence>
<evidence type="ECO:0000313" key="15">
    <source>
        <dbReference type="EMBL" id="GFZ27188.1"/>
    </source>
</evidence>
<dbReference type="FunFam" id="2.60.260.20:FF:000005">
    <property type="entry name" value="Chaperone protein dnaJ 1, mitochondrial"/>
    <property type="match status" value="1"/>
</dbReference>
<dbReference type="InterPro" id="IPR018253">
    <property type="entry name" value="DnaJ_domain_CS"/>
</dbReference>
<dbReference type="HAMAP" id="MF_01152">
    <property type="entry name" value="DnaJ"/>
    <property type="match status" value="1"/>
</dbReference>
<dbReference type="NCBIfam" id="NF008035">
    <property type="entry name" value="PRK10767.1"/>
    <property type="match status" value="1"/>
</dbReference>
<dbReference type="InterPro" id="IPR036869">
    <property type="entry name" value="J_dom_sf"/>
</dbReference>
<feature type="repeat" description="CXXCXGXG motif" evidence="11">
    <location>
        <begin position="211"/>
        <end position="218"/>
    </location>
</feature>
<evidence type="ECO:0000259" key="13">
    <source>
        <dbReference type="PROSITE" id="PS50076"/>
    </source>
</evidence>
<keyword evidence="1 11" id="KW-0963">Cytoplasm</keyword>
<comment type="cofactor">
    <cofactor evidence="11">
        <name>Zn(2+)</name>
        <dbReference type="ChEBI" id="CHEBI:29105"/>
    </cofactor>
    <text evidence="11">Binds 2 Zn(2+) ions per monomer.</text>
</comment>
<evidence type="ECO:0000256" key="4">
    <source>
        <dbReference type="ARBA" id="ARBA00022737"/>
    </source>
</evidence>
<feature type="binding site" evidence="11">
    <location>
        <position position="214"/>
    </location>
    <ligand>
        <name>Zn(2+)</name>
        <dbReference type="ChEBI" id="CHEBI:29105"/>
        <label>1</label>
    </ligand>
</feature>
<proteinExistence type="inferred from homology"/>
<keyword evidence="2 11" id="KW-0235">DNA replication</keyword>
<dbReference type="GO" id="GO:0008270">
    <property type="term" value="F:zinc ion binding"/>
    <property type="evidence" value="ECO:0007669"/>
    <property type="project" value="UniProtKB-UniRule"/>
</dbReference>
<dbReference type="CDD" id="cd10719">
    <property type="entry name" value="DnaJ_zf"/>
    <property type="match status" value="1"/>
</dbReference>
<feature type="binding site" evidence="11">
    <location>
        <position position="154"/>
    </location>
    <ligand>
        <name>Zn(2+)</name>
        <dbReference type="ChEBI" id="CHEBI:29105"/>
        <label>1</label>
    </ligand>
</feature>
<dbReference type="InterPro" id="IPR012724">
    <property type="entry name" value="DnaJ"/>
</dbReference>
<dbReference type="NCBIfam" id="NF010869">
    <property type="entry name" value="PRK14276.1"/>
    <property type="match status" value="1"/>
</dbReference>
<accession>A0A916QIT9</accession>
<dbReference type="Pfam" id="PF00684">
    <property type="entry name" value="DnaJ_CXXCXGXG"/>
    <property type="match status" value="1"/>
</dbReference>
<feature type="domain" description="CR-type" evidence="14">
    <location>
        <begin position="141"/>
        <end position="223"/>
    </location>
</feature>
<dbReference type="NCBIfam" id="TIGR02349">
    <property type="entry name" value="DnaJ_bact"/>
    <property type="match status" value="1"/>
</dbReference>
<gene>
    <name evidence="11 15" type="primary">dnaJ</name>
    <name evidence="15" type="ORF">LCB40_10680</name>
</gene>
<dbReference type="InterPro" id="IPR002939">
    <property type="entry name" value="DnaJ_C"/>
</dbReference>
<comment type="subcellular location">
    <subcellularLocation>
        <location evidence="11">Cytoplasm</location>
    </subcellularLocation>
</comment>
<dbReference type="Pfam" id="PF00226">
    <property type="entry name" value="DnaJ"/>
    <property type="match status" value="1"/>
</dbReference>
<dbReference type="PROSITE" id="PS50076">
    <property type="entry name" value="DNAJ_2"/>
    <property type="match status" value="1"/>
</dbReference>
<evidence type="ECO:0000256" key="7">
    <source>
        <dbReference type="ARBA" id="ARBA00023016"/>
    </source>
</evidence>
<dbReference type="Pfam" id="PF01556">
    <property type="entry name" value="DnaJ_C"/>
    <property type="match status" value="1"/>
</dbReference>
<feature type="domain" description="J" evidence="13">
    <location>
        <begin position="5"/>
        <end position="69"/>
    </location>
</feature>
<keyword evidence="4 11" id="KW-0677">Repeat</keyword>
<dbReference type="GO" id="GO:0051082">
    <property type="term" value="F:unfolded protein binding"/>
    <property type="evidence" value="ECO:0007669"/>
    <property type="project" value="UniProtKB-UniRule"/>
</dbReference>
<dbReference type="GO" id="GO:0005737">
    <property type="term" value="C:cytoplasm"/>
    <property type="evidence" value="ECO:0007669"/>
    <property type="project" value="UniProtKB-SubCell"/>
</dbReference>
<evidence type="ECO:0000256" key="9">
    <source>
        <dbReference type="ARBA" id="ARBA00061004"/>
    </source>
</evidence>
<evidence type="ECO:0000256" key="12">
    <source>
        <dbReference type="PROSITE-ProRule" id="PRU00546"/>
    </source>
</evidence>
<reference evidence="15" key="1">
    <citation type="submission" date="2020-08" db="EMBL/GenBank/DDBJ databases">
        <title>Taxonomic study for Lactobacillus species isolated from hardwood bark.</title>
        <authorList>
            <person name="Tohno M."/>
            <person name="Tanizawa Y."/>
        </authorList>
    </citation>
    <scope>NUCLEOTIDE SEQUENCE</scope>
    <source>
        <strain evidence="15">B40</strain>
    </source>
</reference>
<dbReference type="PANTHER" id="PTHR43096:SF48">
    <property type="entry name" value="CHAPERONE PROTEIN DNAJ"/>
    <property type="match status" value="1"/>
</dbReference>
<evidence type="ECO:0000256" key="3">
    <source>
        <dbReference type="ARBA" id="ARBA00022723"/>
    </source>
</evidence>
<feature type="binding site" evidence="11">
    <location>
        <position position="157"/>
    </location>
    <ligand>
        <name>Zn(2+)</name>
        <dbReference type="ChEBI" id="CHEBI:29105"/>
        <label>1</label>
    </ligand>
</feature>
<evidence type="ECO:0000259" key="14">
    <source>
        <dbReference type="PROSITE" id="PS51188"/>
    </source>
</evidence>
<dbReference type="GO" id="GO:0006260">
    <property type="term" value="P:DNA replication"/>
    <property type="evidence" value="ECO:0007669"/>
    <property type="project" value="UniProtKB-KW"/>
</dbReference>
<feature type="binding site" evidence="11">
    <location>
        <position position="171"/>
    </location>
    <ligand>
        <name>Zn(2+)</name>
        <dbReference type="ChEBI" id="CHEBI:29105"/>
        <label>2</label>
    </ligand>
</feature>
<evidence type="ECO:0000256" key="8">
    <source>
        <dbReference type="ARBA" id="ARBA00023186"/>
    </source>
</evidence>
<keyword evidence="8 11" id="KW-0143">Chaperone</keyword>
<dbReference type="RefSeq" id="WP_212780884.1">
    <property type="nucleotide sequence ID" value="NZ_BMAY01000007.1"/>
</dbReference>
<comment type="caution">
    <text evidence="15">The sequence shown here is derived from an EMBL/GenBank/DDBJ whole genome shotgun (WGS) entry which is preliminary data.</text>
</comment>
<dbReference type="SUPFAM" id="SSF46565">
    <property type="entry name" value="Chaperone J-domain"/>
    <property type="match status" value="1"/>
</dbReference>
<dbReference type="PROSITE" id="PS00636">
    <property type="entry name" value="DNAJ_1"/>
    <property type="match status" value="1"/>
</dbReference>
<feature type="zinc finger region" description="CR-type" evidence="12">
    <location>
        <begin position="141"/>
        <end position="223"/>
    </location>
</feature>
<evidence type="ECO:0000256" key="1">
    <source>
        <dbReference type="ARBA" id="ARBA00022490"/>
    </source>
</evidence>
<keyword evidence="16" id="KW-1185">Reference proteome</keyword>
<evidence type="ECO:0000256" key="2">
    <source>
        <dbReference type="ARBA" id="ARBA00022705"/>
    </source>
</evidence>
<comment type="similarity">
    <text evidence="9 11">Belongs to the DnaJ family.</text>
</comment>
<keyword evidence="7 11" id="KW-0346">Stress response</keyword>
<dbReference type="Proteomes" id="UP000677218">
    <property type="component" value="Unassembled WGS sequence"/>
</dbReference>
<dbReference type="PRINTS" id="PR00625">
    <property type="entry name" value="JDOMAIN"/>
</dbReference>
<evidence type="ECO:0000256" key="10">
    <source>
        <dbReference type="ARBA" id="ARBA00067609"/>
    </source>
</evidence>
<keyword evidence="3 11" id="KW-0479">Metal-binding</keyword>
<comment type="domain">
    <text evidence="11">The J domain is necessary and sufficient to stimulate DnaK ATPase activity. Zinc center 1 plays an important role in the autonomous, DnaK-independent chaperone activity of DnaJ. Zinc center 2 is essential for interaction with DnaK and for DnaJ activity.</text>
</comment>
<feature type="repeat" description="CXXCXGXG motif" evidence="11">
    <location>
        <begin position="197"/>
        <end position="204"/>
    </location>
</feature>
<comment type="subunit">
    <text evidence="11">Homodimer.</text>
</comment>
<dbReference type="InterPro" id="IPR008971">
    <property type="entry name" value="HSP40/DnaJ_pept-bd"/>
</dbReference>
<dbReference type="CDD" id="cd06257">
    <property type="entry name" value="DnaJ"/>
    <property type="match status" value="1"/>
</dbReference>
<protein>
    <recommendedName>
        <fullName evidence="10 11">Chaperone protein DnaJ</fullName>
    </recommendedName>
</protein>
<dbReference type="Gene3D" id="2.60.260.20">
    <property type="entry name" value="Urease metallochaperone UreE, N-terminal domain"/>
    <property type="match status" value="2"/>
</dbReference>
<dbReference type="FunFam" id="2.10.230.10:FF:000002">
    <property type="entry name" value="Molecular chaperone DnaJ"/>
    <property type="match status" value="1"/>
</dbReference>
<dbReference type="GO" id="GO:0042026">
    <property type="term" value="P:protein refolding"/>
    <property type="evidence" value="ECO:0007669"/>
    <property type="project" value="TreeGrafter"/>
</dbReference>
<dbReference type="InterPro" id="IPR001305">
    <property type="entry name" value="HSP_DnaJ_Cys-rich_dom"/>
</dbReference>
<feature type="binding site" evidence="11">
    <location>
        <position position="200"/>
    </location>
    <ligand>
        <name>Zn(2+)</name>
        <dbReference type="ChEBI" id="CHEBI:29105"/>
        <label>2</label>
    </ligand>
</feature>